<dbReference type="Proteomes" id="UP000192758">
    <property type="component" value="Unassembled WGS sequence"/>
</dbReference>
<protein>
    <submittedName>
        <fullName evidence="1">RNA-binding protein predicted</fullName>
    </submittedName>
</protein>
<sequence>MILDLFICDNTNNILYGNNIKYNNILNNINLSNNNILNNINYNILYNINYNILYNTYTSYGIISYLYVNDIIICILHNDDSFTASKLLLYIKKYIASCGLHMNKESIIHNYFMYVTNLYNINYNI</sequence>
<dbReference type="AlphaFoldDB" id="A0A1W0E3X7"/>
<keyword evidence="2" id="KW-1185">Reference proteome</keyword>
<name>A0A1W0E3X7_9MICR</name>
<organism evidence="1 2">
    <name type="scientific">Ecytonucleospora hepatopenaei</name>
    <dbReference type="NCBI Taxonomy" id="646526"/>
    <lineage>
        <taxon>Eukaryota</taxon>
        <taxon>Fungi</taxon>
        <taxon>Fungi incertae sedis</taxon>
        <taxon>Microsporidia</taxon>
        <taxon>Enterocytozoonidae</taxon>
        <taxon>Ecytonucleospora</taxon>
    </lineage>
</organism>
<reference evidence="1 2" key="1">
    <citation type="journal article" date="2017" name="Environ. Microbiol.">
        <title>Decay of the glycolytic pathway and adaptation to intranuclear parasitism within Enterocytozoonidae microsporidia.</title>
        <authorList>
            <person name="Wiredu Boakye D."/>
            <person name="Jaroenlak P."/>
            <person name="Prachumwat A."/>
            <person name="Williams T.A."/>
            <person name="Bateman K.S."/>
            <person name="Itsathitphaisarn O."/>
            <person name="Sritunyalucksana K."/>
            <person name="Paszkiewicz K.H."/>
            <person name="Moore K.A."/>
            <person name="Stentiford G.D."/>
            <person name="Williams B.A."/>
        </authorList>
    </citation>
    <scope>NUCLEOTIDE SEQUENCE [LARGE SCALE GENOMIC DNA]</scope>
    <source>
        <strain evidence="1 2">TH1</strain>
    </source>
</reference>
<evidence type="ECO:0000313" key="1">
    <source>
        <dbReference type="EMBL" id="OQS53955.1"/>
    </source>
</evidence>
<comment type="caution">
    <text evidence="1">The sequence shown here is derived from an EMBL/GenBank/DDBJ whole genome shotgun (WGS) entry which is preliminary data.</text>
</comment>
<evidence type="ECO:0000313" key="2">
    <source>
        <dbReference type="Proteomes" id="UP000192758"/>
    </source>
</evidence>
<accession>A0A1W0E3X7</accession>
<dbReference type="EMBL" id="MNPJ01000024">
    <property type="protein sequence ID" value="OQS53955.1"/>
    <property type="molecule type" value="Genomic_DNA"/>
</dbReference>
<gene>
    <name evidence="1" type="ORF">EHP00_2266</name>
</gene>
<dbReference type="VEuPathDB" id="MicrosporidiaDB:EHP00_2266"/>
<proteinExistence type="predicted"/>